<feature type="transmembrane region" description="Helical" evidence="1">
    <location>
        <begin position="25"/>
        <end position="46"/>
    </location>
</feature>
<accession>A0A0L8BTK2</accession>
<comment type="caution">
    <text evidence="2">The sequence shown here is derived from an EMBL/GenBank/DDBJ whole genome shotgun (WGS) entry which is preliminary data.</text>
</comment>
<protein>
    <submittedName>
        <fullName evidence="2">Uncharacterized protein</fullName>
    </submittedName>
</protein>
<dbReference type="EMBL" id="LGAP01000009">
    <property type="protein sequence ID" value="KOF17908.1"/>
    <property type="molecule type" value="Genomic_DNA"/>
</dbReference>
<sequence>MTLFAAILFVVTGTAYYRFKALRPICLIVFFAYLIGCIGVSAWLAFEALTTGWPLLALMLAATAAFFGYVTCTLIPVAISSMKRD</sequence>
<reference evidence="3" key="1">
    <citation type="submission" date="2015-07" db="EMBL/GenBank/DDBJ databases">
        <title>Whole genome sequence of an Ensifer adhaerens strain isolated from a cave pool in the Wind Cave National Park.</title>
        <authorList>
            <person name="Eng W.W.H."/>
            <person name="Gan H.M."/>
            <person name="Barton H.A."/>
            <person name="Savka M.A."/>
        </authorList>
    </citation>
    <scope>NUCLEOTIDE SEQUENCE [LARGE SCALE GENOMIC DNA]</scope>
    <source>
        <strain evidence="3">SD006</strain>
    </source>
</reference>
<keyword evidence="1" id="KW-1133">Transmembrane helix</keyword>
<evidence type="ECO:0000313" key="3">
    <source>
        <dbReference type="Proteomes" id="UP000037425"/>
    </source>
</evidence>
<gene>
    <name evidence="2" type="ORF">AC244_16245</name>
</gene>
<keyword evidence="1" id="KW-0472">Membrane</keyword>
<dbReference type="AlphaFoldDB" id="A0A0L8BTK2"/>
<name>A0A0L8BTK2_ENSAD</name>
<dbReference type="Proteomes" id="UP000037425">
    <property type="component" value="Unassembled WGS sequence"/>
</dbReference>
<evidence type="ECO:0000256" key="1">
    <source>
        <dbReference type="SAM" id="Phobius"/>
    </source>
</evidence>
<feature type="transmembrane region" description="Helical" evidence="1">
    <location>
        <begin position="52"/>
        <end position="79"/>
    </location>
</feature>
<dbReference type="RefSeq" id="WP_053249836.1">
    <property type="nucleotide sequence ID" value="NZ_LGAP01000009.1"/>
</dbReference>
<keyword evidence="1" id="KW-0812">Transmembrane</keyword>
<evidence type="ECO:0000313" key="2">
    <source>
        <dbReference type="EMBL" id="KOF17908.1"/>
    </source>
</evidence>
<dbReference type="PATRIC" id="fig|106592.7.peg.7565"/>
<proteinExistence type="predicted"/>
<organism evidence="2 3">
    <name type="scientific">Ensifer adhaerens</name>
    <name type="common">Sinorhizobium morelense</name>
    <dbReference type="NCBI Taxonomy" id="106592"/>
    <lineage>
        <taxon>Bacteria</taxon>
        <taxon>Pseudomonadati</taxon>
        <taxon>Pseudomonadota</taxon>
        <taxon>Alphaproteobacteria</taxon>
        <taxon>Hyphomicrobiales</taxon>
        <taxon>Rhizobiaceae</taxon>
        <taxon>Sinorhizobium/Ensifer group</taxon>
        <taxon>Ensifer</taxon>
    </lineage>
</organism>